<dbReference type="AlphaFoldDB" id="A0A5J5IUB5"/>
<dbReference type="InterPro" id="IPR028098">
    <property type="entry name" value="Glyco_trans_4-like_N"/>
</dbReference>
<dbReference type="EMBL" id="VYRZ01000001">
    <property type="protein sequence ID" value="KAA9089704.1"/>
    <property type="molecule type" value="Genomic_DNA"/>
</dbReference>
<dbReference type="Proteomes" id="UP000327039">
    <property type="component" value="Unassembled WGS sequence"/>
</dbReference>
<organism evidence="5 6">
    <name type="scientific">Microbacterium radiodurans</name>
    <dbReference type="NCBI Taxonomy" id="661398"/>
    <lineage>
        <taxon>Bacteria</taxon>
        <taxon>Bacillati</taxon>
        <taxon>Actinomycetota</taxon>
        <taxon>Actinomycetes</taxon>
        <taxon>Micrococcales</taxon>
        <taxon>Microbacteriaceae</taxon>
        <taxon>Microbacterium</taxon>
    </lineage>
</organism>
<keyword evidence="1" id="KW-0328">Glycosyltransferase</keyword>
<dbReference type="Gene3D" id="3.40.50.2000">
    <property type="entry name" value="Glycogen Phosphorylase B"/>
    <property type="match status" value="2"/>
</dbReference>
<keyword evidence="6" id="KW-1185">Reference proteome</keyword>
<proteinExistence type="predicted"/>
<dbReference type="InterPro" id="IPR050194">
    <property type="entry name" value="Glycosyltransferase_grp1"/>
</dbReference>
<sequence length="374" mass="39930">MRRLRIAVIAPLRFPIARPHAGGLEAAVWSEVEALRARGHRVDVVAVRGSEHVVPGSVFEMPELGWAADAVRTDKTYPPAYELVSVPMLRRALEAIAADADAYDVVSNHCLHPLPLRMAPSLGVPMVTTLHTPVDAGFVSAHRSAGRRGSVFLSVSEHTRRQWLRAGVASTLLPNGVDPDVWRPGAGGDGLVWFGRVVPEKAPHLAIEVARALGRPLTIAGRIGDRQYADEMIAPRLGGGIGYVGELRPEELASLVGSSALALATPAWAEPFGLVGPEALMTGTPVVGFAVGGVPEIAAASIGMQLVEAGDVDAMAAVAREMLAVSDDPRLRAPLRRRIRARAVERFSIEARITALERLYGEFDRDAVPVEMPA</sequence>
<dbReference type="GO" id="GO:0016757">
    <property type="term" value="F:glycosyltransferase activity"/>
    <property type="evidence" value="ECO:0007669"/>
    <property type="project" value="UniProtKB-KW"/>
</dbReference>
<reference evidence="6" key="1">
    <citation type="submission" date="2019-09" db="EMBL/GenBank/DDBJ databases">
        <title>Mumia zhuanghuii sp. nov. isolated from the intestinal contents of plateau pika (Ochotona curzoniae) in the Qinghai-Tibet plateau of China.</title>
        <authorList>
            <person name="Tian Z."/>
        </authorList>
    </citation>
    <scope>NUCLEOTIDE SEQUENCE [LARGE SCALE GENOMIC DNA]</scope>
    <source>
        <strain evidence="6">DSM 25564</strain>
    </source>
</reference>
<evidence type="ECO:0000256" key="1">
    <source>
        <dbReference type="ARBA" id="ARBA00022676"/>
    </source>
</evidence>
<evidence type="ECO:0000313" key="6">
    <source>
        <dbReference type="Proteomes" id="UP000327039"/>
    </source>
</evidence>
<dbReference type="Pfam" id="PF00534">
    <property type="entry name" value="Glycos_transf_1"/>
    <property type="match status" value="1"/>
</dbReference>
<dbReference type="PANTHER" id="PTHR45947">
    <property type="entry name" value="SULFOQUINOVOSYL TRANSFERASE SQD2"/>
    <property type="match status" value="1"/>
</dbReference>
<comment type="caution">
    <text evidence="5">The sequence shown here is derived from an EMBL/GenBank/DDBJ whole genome shotgun (WGS) entry which is preliminary data.</text>
</comment>
<keyword evidence="2 5" id="KW-0808">Transferase</keyword>
<name>A0A5J5IUB5_9MICO</name>
<feature type="domain" description="Glycosyl transferase family 1" evidence="3">
    <location>
        <begin position="194"/>
        <end position="334"/>
    </location>
</feature>
<evidence type="ECO:0000259" key="3">
    <source>
        <dbReference type="Pfam" id="PF00534"/>
    </source>
</evidence>
<dbReference type="GO" id="GO:1901137">
    <property type="term" value="P:carbohydrate derivative biosynthetic process"/>
    <property type="evidence" value="ECO:0007669"/>
    <property type="project" value="UniProtKB-ARBA"/>
</dbReference>
<evidence type="ECO:0000259" key="4">
    <source>
        <dbReference type="Pfam" id="PF13439"/>
    </source>
</evidence>
<evidence type="ECO:0000313" key="5">
    <source>
        <dbReference type="EMBL" id="KAA9089704.1"/>
    </source>
</evidence>
<accession>A0A5J5IUB5</accession>
<gene>
    <name evidence="5" type="ORF">F6B42_04370</name>
</gene>
<feature type="domain" description="Glycosyltransferase subfamily 4-like N-terminal" evidence="4">
    <location>
        <begin position="22"/>
        <end position="180"/>
    </location>
</feature>
<dbReference type="OrthoDB" id="9809227at2"/>
<dbReference type="PANTHER" id="PTHR45947:SF13">
    <property type="entry name" value="TRANSFERASE"/>
    <property type="match status" value="1"/>
</dbReference>
<evidence type="ECO:0000256" key="2">
    <source>
        <dbReference type="ARBA" id="ARBA00022679"/>
    </source>
</evidence>
<protein>
    <submittedName>
        <fullName evidence="5">Glycosyltransferase</fullName>
    </submittedName>
</protein>
<dbReference type="Pfam" id="PF13439">
    <property type="entry name" value="Glyco_transf_4"/>
    <property type="match status" value="1"/>
</dbReference>
<dbReference type="InterPro" id="IPR001296">
    <property type="entry name" value="Glyco_trans_1"/>
</dbReference>
<dbReference type="RefSeq" id="WP_150418335.1">
    <property type="nucleotide sequence ID" value="NZ_VYRZ01000001.1"/>
</dbReference>
<dbReference type="SUPFAM" id="SSF53756">
    <property type="entry name" value="UDP-Glycosyltransferase/glycogen phosphorylase"/>
    <property type="match status" value="1"/>
</dbReference>